<comment type="caution">
    <text evidence="1">The sequence shown here is derived from an EMBL/GenBank/DDBJ whole genome shotgun (WGS) entry which is preliminary data.</text>
</comment>
<proteinExistence type="predicted"/>
<dbReference type="AlphaFoldDB" id="A0AAN8YB96"/>
<name>A0AAN8YB96_SOLBU</name>
<evidence type="ECO:0000313" key="2">
    <source>
        <dbReference type="Proteomes" id="UP001371456"/>
    </source>
</evidence>
<dbReference type="Proteomes" id="UP001371456">
    <property type="component" value="Unassembled WGS sequence"/>
</dbReference>
<reference evidence="1 2" key="1">
    <citation type="submission" date="2024-02" db="EMBL/GenBank/DDBJ databases">
        <title>de novo genome assembly of Solanum bulbocastanum strain 11H21.</title>
        <authorList>
            <person name="Hosaka A.J."/>
        </authorList>
    </citation>
    <scope>NUCLEOTIDE SEQUENCE [LARGE SCALE GENOMIC DNA]</scope>
    <source>
        <tissue evidence="1">Young leaves</tissue>
    </source>
</reference>
<dbReference type="EMBL" id="JBANQN010000006">
    <property type="protein sequence ID" value="KAK6786177.1"/>
    <property type="molecule type" value="Genomic_DNA"/>
</dbReference>
<keyword evidence="2" id="KW-1185">Reference proteome</keyword>
<evidence type="ECO:0000313" key="1">
    <source>
        <dbReference type="EMBL" id="KAK6786177.1"/>
    </source>
</evidence>
<gene>
    <name evidence="1" type="ORF">RDI58_014702</name>
</gene>
<sequence length="33" mass="3799">MYGLLNGDDPTCQIHVFVHDFCLMKAREESCLI</sequence>
<organism evidence="1 2">
    <name type="scientific">Solanum bulbocastanum</name>
    <name type="common">Wild potato</name>
    <dbReference type="NCBI Taxonomy" id="147425"/>
    <lineage>
        <taxon>Eukaryota</taxon>
        <taxon>Viridiplantae</taxon>
        <taxon>Streptophyta</taxon>
        <taxon>Embryophyta</taxon>
        <taxon>Tracheophyta</taxon>
        <taxon>Spermatophyta</taxon>
        <taxon>Magnoliopsida</taxon>
        <taxon>eudicotyledons</taxon>
        <taxon>Gunneridae</taxon>
        <taxon>Pentapetalae</taxon>
        <taxon>asterids</taxon>
        <taxon>lamiids</taxon>
        <taxon>Solanales</taxon>
        <taxon>Solanaceae</taxon>
        <taxon>Solanoideae</taxon>
        <taxon>Solaneae</taxon>
        <taxon>Solanum</taxon>
    </lineage>
</organism>
<protein>
    <submittedName>
        <fullName evidence="1">Uncharacterized protein</fullName>
    </submittedName>
</protein>
<accession>A0AAN8YB96</accession>